<dbReference type="Proteomes" id="UP000279259">
    <property type="component" value="Unassembled WGS sequence"/>
</dbReference>
<proteinExistence type="predicted"/>
<name>A0A427YPA5_9TREE</name>
<keyword evidence="2" id="KW-1185">Reference proteome</keyword>
<comment type="caution">
    <text evidence="1">The sequence shown here is derived from an EMBL/GenBank/DDBJ whole genome shotgun (WGS) entry which is preliminary data.</text>
</comment>
<protein>
    <submittedName>
        <fullName evidence="1">Uncharacterized protein</fullName>
    </submittedName>
</protein>
<accession>A0A427YPA5</accession>
<sequence length="73" mass="7478">MTTSRAGQLKASFGSALLNSAVPVAVAMSKAAMPPGIGPGKPVHPFAVTVEEPVANAIVPDGYGIKYHAYHTM</sequence>
<evidence type="ECO:0000313" key="2">
    <source>
        <dbReference type="Proteomes" id="UP000279259"/>
    </source>
</evidence>
<evidence type="ECO:0000313" key="1">
    <source>
        <dbReference type="EMBL" id="RSH92911.1"/>
    </source>
</evidence>
<dbReference type="EMBL" id="RSCD01000005">
    <property type="protein sequence ID" value="RSH92911.1"/>
    <property type="molecule type" value="Genomic_DNA"/>
</dbReference>
<gene>
    <name evidence="1" type="ORF">EHS25_008357</name>
</gene>
<organism evidence="1 2">
    <name type="scientific">Saitozyma podzolica</name>
    <dbReference type="NCBI Taxonomy" id="1890683"/>
    <lineage>
        <taxon>Eukaryota</taxon>
        <taxon>Fungi</taxon>
        <taxon>Dikarya</taxon>
        <taxon>Basidiomycota</taxon>
        <taxon>Agaricomycotina</taxon>
        <taxon>Tremellomycetes</taxon>
        <taxon>Tremellales</taxon>
        <taxon>Trimorphomycetaceae</taxon>
        <taxon>Saitozyma</taxon>
    </lineage>
</organism>
<dbReference type="AlphaFoldDB" id="A0A427YPA5"/>
<reference evidence="1 2" key="1">
    <citation type="submission" date="2018-11" db="EMBL/GenBank/DDBJ databases">
        <title>Genome sequence of Saitozyma podzolica DSM 27192.</title>
        <authorList>
            <person name="Aliyu H."/>
            <person name="Gorte O."/>
            <person name="Ochsenreither K."/>
        </authorList>
    </citation>
    <scope>NUCLEOTIDE SEQUENCE [LARGE SCALE GENOMIC DNA]</scope>
    <source>
        <strain evidence="1 2">DSM 27192</strain>
    </source>
</reference>
<dbReference type="OrthoDB" id="2569915at2759"/>